<dbReference type="AlphaFoldDB" id="A0A239JEY7"/>
<evidence type="ECO:0000313" key="8">
    <source>
        <dbReference type="Proteomes" id="UP000198281"/>
    </source>
</evidence>
<dbReference type="Proteomes" id="UP000198281">
    <property type="component" value="Unassembled WGS sequence"/>
</dbReference>
<comment type="similarity">
    <text evidence="1 4">Belongs to the D-isomer specific 2-hydroxyacid dehydrogenase family.</text>
</comment>
<dbReference type="PROSITE" id="PS00065">
    <property type="entry name" value="D_2_HYDROXYACID_DH_1"/>
    <property type="match status" value="1"/>
</dbReference>
<name>A0A239JEY7_9SPHN</name>
<dbReference type="PANTHER" id="PTHR10996">
    <property type="entry name" value="2-HYDROXYACID DEHYDROGENASE-RELATED"/>
    <property type="match status" value="1"/>
</dbReference>
<evidence type="ECO:0000313" key="7">
    <source>
        <dbReference type="EMBL" id="SNT03863.1"/>
    </source>
</evidence>
<dbReference type="GO" id="GO:0051287">
    <property type="term" value="F:NAD binding"/>
    <property type="evidence" value="ECO:0007669"/>
    <property type="project" value="InterPro"/>
</dbReference>
<gene>
    <name evidence="7" type="ORF">SAMN06295912_13324</name>
</gene>
<feature type="domain" description="D-isomer specific 2-hydroxyacid dehydrogenase NAD-binding" evidence="6">
    <location>
        <begin position="117"/>
        <end position="296"/>
    </location>
</feature>
<evidence type="ECO:0000256" key="4">
    <source>
        <dbReference type="RuleBase" id="RU003719"/>
    </source>
</evidence>
<keyword evidence="8" id="KW-1185">Reference proteome</keyword>
<dbReference type="GO" id="GO:0030267">
    <property type="term" value="F:glyoxylate reductase (NADPH) activity"/>
    <property type="evidence" value="ECO:0007669"/>
    <property type="project" value="TreeGrafter"/>
</dbReference>
<dbReference type="CDD" id="cd05301">
    <property type="entry name" value="GDH"/>
    <property type="match status" value="1"/>
</dbReference>
<evidence type="ECO:0000259" key="5">
    <source>
        <dbReference type="Pfam" id="PF00389"/>
    </source>
</evidence>
<keyword evidence="2 4" id="KW-0560">Oxidoreductase</keyword>
<dbReference type="InterPro" id="IPR029752">
    <property type="entry name" value="D-isomer_DH_CS1"/>
</dbReference>
<dbReference type="InterPro" id="IPR006140">
    <property type="entry name" value="D-isomer_DH_NAD-bd"/>
</dbReference>
<dbReference type="Gene3D" id="3.40.50.720">
    <property type="entry name" value="NAD(P)-binding Rossmann-like Domain"/>
    <property type="match status" value="2"/>
</dbReference>
<dbReference type="RefSeq" id="WP_089220974.1">
    <property type="nucleotide sequence ID" value="NZ_FZOS01000033.1"/>
</dbReference>
<dbReference type="OrthoDB" id="9793626at2"/>
<reference evidence="8" key="1">
    <citation type="submission" date="2017-06" db="EMBL/GenBank/DDBJ databases">
        <authorList>
            <person name="Varghese N."/>
            <person name="Submissions S."/>
        </authorList>
    </citation>
    <scope>NUCLEOTIDE SEQUENCE [LARGE SCALE GENOMIC DNA]</scope>
    <source>
        <strain evidence="8">LNB2</strain>
    </source>
</reference>
<protein>
    <submittedName>
        <fullName evidence="7">Glyoxylate reductase</fullName>
    </submittedName>
</protein>
<evidence type="ECO:0000256" key="2">
    <source>
        <dbReference type="ARBA" id="ARBA00023002"/>
    </source>
</evidence>
<dbReference type="FunFam" id="3.40.50.720:FF:000203">
    <property type="entry name" value="D-3-phosphoglycerate dehydrogenase (SerA)"/>
    <property type="match status" value="1"/>
</dbReference>
<dbReference type="PANTHER" id="PTHR10996:SF283">
    <property type="entry name" value="GLYOXYLATE_HYDROXYPYRUVATE REDUCTASE B"/>
    <property type="match status" value="1"/>
</dbReference>
<evidence type="ECO:0000259" key="6">
    <source>
        <dbReference type="Pfam" id="PF02826"/>
    </source>
</evidence>
<keyword evidence="3" id="KW-0520">NAD</keyword>
<evidence type="ECO:0000256" key="3">
    <source>
        <dbReference type="ARBA" id="ARBA00023027"/>
    </source>
</evidence>
<feature type="domain" description="D-isomer specific 2-hydroxyacid dehydrogenase catalytic" evidence="5">
    <location>
        <begin position="31"/>
        <end position="327"/>
    </location>
</feature>
<dbReference type="EMBL" id="FZOS01000033">
    <property type="protein sequence ID" value="SNT03863.1"/>
    <property type="molecule type" value="Genomic_DNA"/>
</dbReference>
<evidence type="ECO:0000256" key="1">
    <source>
        <dbReference type="ARBA" id="ARBA00005854"/>
    </source>
</evidence>
<dbReference type="SUPFAM" id="SSF52283">
    <property type="entry name" value="Formate/glycerate dehydrogenase catalytic domain-like"/>
    <property type="match status" value="1"/>
</dbReference>
<dbReference type="Pfam" id="PF00389">
    <property type="entry name" value="2-Hacid_dh"/>
    <property type="match status" value="1"/>
</dbReference>
<sequence>MADAVRPVRPKVSVTRRLLPETEARMAELFETGFNAGDEPMDRAALAAAMAASDVFVPTVGDEIDAALIAAAGARLKLIANFGNGTDHIDLAAARARGIIVTNTPGVLTEDTADMTMALILSVPRRLAEGEKLVRAGEWTGWSPTGMLGHRIGGKTLGIIGMGRIGQAIARRARGFGLSVHYHNRHRLPAVIEDELGATFHAELDAMLQTVDIVSVNCPHTSATHHLLDERRLALLAPHVYLINIARGEIVDEAALITALENGRIAGAGLDVFEHEPAVDQRLLALSNVVLLPHMGSATFEGRAAMGAKVIANIRAWADGHRPPDQVLEGWA</sequence>
<dbReference type="Pfam" id="PF02826">
    <property type="entry name" value="2-Hacid_dh_C"/>
    <property type="match status" value="1"/>
</dbReference>
<dbReference type="InterPro" id="IPR036291">
    <property type="entry name" value="NAD(P)-bd_dom_sf"/>
</dbReference>
<dbReference type="InterPro" id="IPR006139">
    <property type="entry name" value="D-isomer_2_OHA_DH_cat_dom"/>
</dbReference>
<dbReference type="InterPro" id="IPR050223">
    <property type="entry name" value="D-isomer_2-hydroxyacid_DH"/>
</dbReference>
<accession>A0A239JEY7</accession>
<dbReference type="GO" id="GO:0005829">
    <property type="term" value="C:cytosol"/>
    <property type="evidence" value="ECO:0007669"/>
    <property type="project" value="TreeGrafter"/>
</dbReference>
<proteinExistence type="inferred from homology"/>
<dbReference type="SUPFAM" id="SSF51735">
    <property type="entry name" value="NAD(P)-binding Rossmann-fold domains"/>
    <property type="match status" value="1"/>
</dbReference>
<organism evidence="7 8">
    <name type="scientific">Edaphosphingomonas laterariae</name>
    <dbReference type="NCBI Taxonomy" id="861865"/>
    <lineage>
        <taxon>Bacteria</taxon>
        <taxon>Pseudomonadati</taxon>
        <taxon>Pseudomonadota</taxon>
        <taxon>Alphaproteobacteria</taxon>
        <taxon>Sphingomonadales</taxon>
        <taxon>Rhizorhabdaceae</taxon>
        <taxon>Edaphosphingomonas</taxon>
    </lineage>
</organism>
<dbReference type="GO" id="GO:0016618">
    <property type="term" value="F:hydroxypyruvate reductase [NAD(P)H] activity"/>
    <property type="evidence" value="ECO:0007669"/>
    <property type="project" value="TreeGrafter"/>
</dbReference>